<comment type="caution">
    <text evidence="2">The sequence shown here is derived from an EMBL/GenBank/DDBJ whole genome shotgun (WGS) entry which is preliminary data.</text>
</comment>
<protein>
    <submittedName>
        <fullName evidence="2">Uncharacterized protein</fullName>
    </submittedName>
</protein>
<gene>
    <name evidence="2" type="ORF">HAX54_024956</name>
</gene>
<keyword evidence="3" id="KW-1185">Reference proteome</keyword>
<evidence type="ECO:0000313" key="2">
    <source>
        <dbReference type="EMBL" id="MCD9639959.1"/>
    </source>
</evidence>
<organism evidence="2 3">
    <name type="scientific">Datura stramonium</name>
    <name type="common">Jimsonweed</name>
    <name type="synonym">Common thornapple</name>
    <dbReference type="NCBI Taxonomy" id="4076"/>
    <lineage>
        <taxon>Eukaryota</taxon>
        <taxon>Viridiplantae</taxon>
        <taxon>Streptophyta</taxon>
        <taxon>Embryophyta</taxon>
        <taxon>Tracheophyta</taxon>
        <taxon>Spermatophyta</taxon>
        <taxon>Magnoliopsida</taxon>
        <taxon>eudicotyledons</taxon>
        <taxon>Gunneridae</taxon>
        <taxon>Pentapetalae</taxon>
        <taxon>asterids</taxon>
        <taxon>lamiids</taxon>
        <taxon>Solanales</taxon>
        <taxon>Solanaceae</taxon>
        <taxon>Solanoideae</taxon>
        <taxon>Datureae</taxon>
        <taxon>Datura</taxon>
    </lineage>
</organism>
<reference evidence="2 3" key="1">
    <citation type="journal article" date="2021" name="BMC Genomics">
        <title>Datura genome reveals duplications of psychoactive alkaloid biosynthetic genes and high mutation rate following tissue culture.</title>
        <authorList>
            <person name="Rajewski A."/>
            <person name="Carter-House D."/>
            <person name="Stajich J."/>
            <person name="Litt A."/>
        </authorList>
    </citation>
    <scope>NUCLEOTIDE SEQUENCE [LARGE SCALE GENOMIC DNA]</scope>
    <source>
        <strain evidence="2">AR-01</strain>
    </source>
</reference>
<sequence length="57" mass="6073">YTGLNDPMDTTSVSHDNGIPLREDIPLITLPAESRGDSPSTCLDSTSLQPGILSNQM</sequence>
<feature type="non-terminal residue" evidence="2">
    <location>
        <position position="1"/>
    </location>
</feature>
<evidence type="ECO:0000256" key="1">
    <source>
        <dbReference type="SAM" id="MobiDB-lite"/>
    </source>
</evidence>
<feature type="region of interest" description="Disordered" evidence="1">
    <location>
        <begin position="1"/>
        <end position="57"/>
    </location>
</feature>
<dbReference type="Proteomes" id="UP000823775">
    <property type="component" value="Unassembled WGS sequence"/>
</dbReference>
<evidence type="ECO:0000313" key="3">
    <source>
        <dbReference type="Proteomes" id="UP000823775"/>
    </source>
</evidence>
<proteinExistence type="predicted"/>
<name>A0ABS8UZE8_DATST</name>
<dbReference type="EMBL" id="JACEIK010003027">
    <property type="protein sequence ID" value="MCD9639959.1"/>
    <property type="molecule type" value="Genomic_DNA"/>
</dbReference>
<accession>A0ABS8UZE8</accession>
<feature type="compositionally biased region" description="Polar residues" evidence="1">
    <location>
        <begin position="37"/>
        <end position="57"/>
    </location>
</feature>